<sequence>MTNPKSIYFAAGWFTPAQKQAYDQALAAMNQNPSLAADQSYVPLAHPYKNLDVGQHPEYLKDPEWATATYKGDLLGIKQTDLVAAVYLPKAEDVGCGVEIGYAHALGKPVVLIIPDAQFGEPINLMAWGAADVVMRLSEMATYDFSSLTANFYPGAVY</sequence>
<protein>
    <submittedName>
        <fullName evidence="1">Nucleoside 2-deoxyribosyltransferase</fullName>
    </submittedName>
</protein>
<keyword evidence="2" id="KW-1185">Reference proteome</keyword>
<dbReference type="Pfam" id="PF05014">
    <property type="entry name" value="Nuc_deoxyrib_tr"/>
    <property type="match status" value="1"/>
</dbReference>
<comment type="caution">
    <text evidence="1">The sequence shown here is derived from an EMBL/GenBank/DDBJ whole genome shotgun (WGS) entry which is preliminary data.</text>
</comment>
<evidence type="ECO:0000313" key="1">
    <source>
        <dbReference type="EMBL" id="MFD1441168.1"/>
    </source>
</evidence>
<gene>
    <name evidence="1" type="ORF">ACFQ5K_07260</name>
</gene>
<dbReference type="InterPro" id="IPR007710">
    <property type="entry name" value="Nucleoside_deoxyribTrfase"/>
</dbReference>
<accession>A0ABW4CXT4</accession>
<dbReference type="Proteomes" id="UP001597212">
    <property type="component" value="Unassembled WGS sequence"/>
</dbReference>
<dbReference type="Gene3D" id="3.40.50.450">
    <property type="match status" value="1"/>
</dbReference>
<organism evidence="1 2">
    <name type="scientific">Lacticaseibacillus hegangensis</name>
    <dbReference type="NCBI Taxonomy" id="2486010"/>
    <lineage>
        <taxon>Bacteria</taxon>
        <taxon>Bacillati</taxon>
        <taxon>Bacillota</taxon>
        <taxon>Bacilli</taxon>
        <taxon>Lactobacillales</taxon>
        <taxon>Lactobacillaceae</taxon>
        <taxon>Lacticaseibacillus</taxon>
    </lineage>
</organism>
<dbReference type="EMBL" id="JBHTOK010000062">
    <property type="protein sequence ID" value="MFD1441168.1"/>
    <property type="molecule type" value="Genomic_DNA"/>
</dbReference>
<proteinExistence type="predicted"/>
<dbReference type="RefSeq" id="WP_125757504.1">
    <property type="nucleotide sequence ID" value="NZ_JBHTOK010000062.1"/>
</dbReference>
<evidence type="ECO:0000313" key="2">
    <source>
        <dbReference type="Proteomes" id="UP001597212"/>
    </source>
</evidence>
<reference evidence="2" key="1">
    <citation type="journal article" date="2019" name="Int. J. Syst. Evol. Microbiol.">
        <title>The Global Catalogue of Microorganisms (GCM) 10K type strain sequencing project: providing services to taxonomists for standard genome sequencing and annotation.</title>
        <authorList>
            <consortium name="The Broad Institute Genomics Platform"/>
            <consortium name="The Broad Institute Genome Sequencing Center for Infectious Disease"/>
            <person name="Wu L."/>
            <person name="Ma J."/>
        </authorList>
    </citation>
    <scope>NUCLEOTIDE SEQUENCE [LARGE SCALE GENOMIC DNA]</scope>
    <source>
        <strain evidence="2">CCM 8912</strain>
    </source>
</reference>
<dbReference type="SUPFAM" id="SSF52309">
    <property type="entry name" value="N-(deoxy)ribosyltransferase-like"/>
    <property type="match status" value="1"/>
</dbReference>
<name>A0ABW4CXT4_9LACO</name>